<keyword evidence="3" id="KW-0547">Nucleotide-binding</keyword>
<feature type="domain" description="Four-carbon acid sugar kinase nucleotide binding" evidence="8">
    <location>
        <begin position="298"/>
        <end position="462"/>
    </location>
</feature>
<dbReference type="Proteomes" id="UP001183582">
    <property type="component" value="Unassembled WGS sequence"/>
</dbReference>
<dbReference type="InterPro" id="IPR010737">
    <property type="entry name" value="4-carb_acid_sugar_kinase_N"/>
</dbReference>
<comment type="caution">
    <text evidence="9">The sequence shown here is derived from an EMBL/GenBank/DDBJ whole genome shotgun (WGS) entry which is preliminary data.</text>
</comment>
<dbReference type="AlphaFoldDB" id="A0AAJ2LZQ2"/>
<evidence type="ECO:0000256" key="1">
    <source>
        <dbReference type="ARBA" id="ARBA00005715"/>
    </source>
</evidence>
<organism evidence="9 10">
    <name type="scientific">Microbacterium aurantiacum</name>
    <dbReference type="NCBI Taxonomy" id="162393"/>
    <lineage>
        <taxon>Bacteria</taxon>
        <taxon>Bacillati</taxon>
        <taxon>Actinomycetota</taxon>
        <taxon>Actinomycetes</taxon>
        <taxon>Micrococcales</taxon>
        <taxon>Microbacteriaceae</taxon>
        <taxon>Microbacterium</taxon>
    </lineage>
</organism>
<name>A0AAJ2LZQ2_9MICO</name>
<evidence type="ECO:0000256" key="5">
    <source>
        <dbReference type="ARBA" id="ARBA00022840"/>
    </source>
</evidence>
<dbReference type="GeneID" id="301459299"/>
<dbReference type="SUPFAM" id="SSF142764">
    <property type="entry name" value="YgbK-like"/>
    <property type="match status" value="1"/>
</dbReference>
<evidence type="ECO:0000259" key="7">
    <source>
        <dbReference type="Pfam" id="PF07005"/>
    </source>
</evidence>
<evidence type="ECO:0000256" key="6">
    <source>
        <dbReference type="ARBA" id="ARBA00023277"/>
    </source>
</evidence>
<evidence type="ECO:0000313" key="9">
    <source>
        <dbReference type="EMBL" id="MDS0246643.1"/>
    </source>
</evidence>
<evidence type="ECO:0008006" key="11">
    <source>
        <dbReference type="Google" id="ProtNLM"/>
    </source>
</evidence>
<gene>
    <name evidence="9" type="ORF">KZC50_13655</name>
</gene>
<dbReference type="Gene3D" id="3.40.50.10840">
    <property type="entry name" value="Putative sugar-binding, N-terminal domain"/>
    <property type="match status" value="1"/>
</dbReference>
<keyword evidence="4" id="KW-0418">Kinase</keyword>
<dbReference type="InterPro" id="IPR042213">
    <property type="entry name" value="NBD_C_sf"/>
</dbReference>
<accession>A0AAJ2LZQ2</accession>
<keyword evidence="6" id="KW-0119">Carbohydrate metabolism</keyword>
<sequence length="475" mass="49489">MDFATMLSRHPGARAADPAAIAEAVRRSGRVLIVLDDDPTGTQSVADLPVLSRWGVDDLGWALDTGAAAVYVLTNTRSHDAETAARINREVVEAAVAAADTRGMPVAFVSRGDSTLRGHFPLEPEVISATLRSLGRAAPSATIVVPAFPDAGRVTVGGVHGMVDGGAFTPIGETEFARDSSFGYRESRLADWVQEKTAGEVAAESVVEITLDTLRAGGIVVADALLAAPDGAVVVVDAVEEDDLRQLALGLEIAESDGRSYVYRVGPPFVRARIGLSPRPALATAPETTRTDLAVGGLVVVGSHVGLTSRQLHDLTLRRPDAVVVELDVPSILDPARAGSVLDDAVSRIVGALDATDVIVHSSRTLIRTDDPDESLAISRAVSDALVEVVQRTVRARPPRFVIAKGGITSSDIATRGLGIDRAMVRGSLFPGIVSLWEPVAGPAAGIPYVVFAGNVGGDTTLTEAVAKLAARKAL</sequence>
<dbReference type="InterPro" id="IPR037051">
    <property type="entry name" value="4-carb_acid_sugar_kinase_N_sf"/>
</dbReference>
<evidence type="ECO:0000259" key="8">
    <source>
        <dbReference type="Pfam" id="PF17042"/>
    </source>
</evidence>
<protein>
    <recommendedName>
        <fullName evidence="11">Four-carbon acid sugar kinase family protein</fullName>
    </recommendedName>
</protein>
<dbReference type="Gene3D" id="3.40.980.20">
    <property type="entry name" value="Four-carbon acid sugar kinase, nucleotide binding domain"/>
    <property type="match status" value="1"/>
</dbReference>
<comment type="similarity">
    <text evidence="1">Belongs to the four-carbon acid sugar kinase family.</text>
</comment>
<evidence type="ECO:0000256" key="4">
    <source>
        <dbReference type="ARBA" id="ARBA00022777"/>
    </source>
</evidence>
<dbReference type="Pfam" id="PF17042">
    <property type="entry name" value="NBD_C"/>
    <property type="match status" value="1"/>
</dbReference>
<dbReference type="GO" id="GO:0016301">
    <property type="term" value="F:kinase activity"/>
    <property type="evidence" value="ECO:0007669"/>
    <property type="project" value="UniProtKB-KW"/>
</dbReference>
<dbReference type="GO" id="GO:0005524">
    <property type="term" value="F:ATP binding"/>
    <property type="evidence" value="ECO:0007669"/>
    <property type="project" value="UniProtKB-KW"/>
</dbReference>
<evidence type="ECO:0000256" key="2">
    <source>
        <dbReference type="ARBA" id="ARBA00022679"/>
    </source>
</evidence>
<reference evidence="9 10" key="1">
    <citation type="submission" date="2021-06" db="EMBL/GenBank/DDBJ databases">
        <title>Genome-based taxonomic framework of Microbacterium strains isolated from marine environment, the description of four new species and reclassification of four preexisting species.</title>
        <authorList>
            <person name="Lee S.D."/>
            <person name="Kim S.-M."/>
            <person name="Byeon Y.-S."/>
            <person name="Yang H.L."/>
            <person name="Kim I.S."/>
        </authorList>
    </citation>
    <scope>NUCLEOTIDE SEQUENCE [LARGE SCALE GENOMIC DNA]</scope>
    <source>
        <strain evidence="9 10">KACC 20514</strain>
    </source>
</reference>
<dbReference type="Pfam" id="PF07005">
    <property type="entry name" value="SBD_N"/>
    <property type="match status" value="1"/>
</dbReference>
<dbReference type="RefSeq" id="WP_310892042.1">
    <property type="nucleotide sequence ID" value="NZ_BAAAGR010000003.1"/>
</dbReference>
<evidence type="ECO:0000256" key="3">
    <source>
        <dbReference type="ARBA" id="ARBA00022741"/>
    </source>
</evidence>
<proteinExistence type="inferred from homology"/>
<dbReference type="EMBL" id="JAHWXH010000003">
    <property type="protein sequence ID" value="MDS0246643.1"/>
    <property type="molecule type" value="Genomic_DNA"/>
</dbReference>
<feature type="domain" description="Four-carbon acid sugar kinase N-terminal" evidence="7">
    <location>
        <begin position="32"/>
        <end position="272"/>
    </location>
</feature>
<keyword evidence="5" id="KW-0067">ATP-binding</keyword>
<keyword evidence="2" id="KW-0808">Transferase</keyword>
<evidence type="ECO:0000313" key="10">
    <source>
        <dbReference type="Proteomes" id="UP001183582"/>
    </source>
</evidence>
<dbReference type="InterPro" id="IPR031475">
    <property type="entry name" value="NBD_C"/>
</dbReference>